<proteinExistence type="predicted"/>
<accession>A0ABN2WAW1</accession>
<sequence length="300" mass="30858">MIIFFASLTAVLYHWRILPRVVAVLGGGLGRLLGTKRAESVSAASNIFVGQTEAPLVIRPYIAGLSRSGLFAVMVGGLASVAGSVLVGYSLLGAPLEYLIAASFMAAPGGLLMAKIIEPERPADADVLRYRNVIDAAATGASDGLRLALTIGAMLLAFISLIALVNLAVGGIGGWFGLEDLTFERILGAIFAPVMSMIGVPWSEATEAGSFLGQKLVLNEFVAFTSFGPEIEAFTPKTAAIITFALTGFANLASLGILLGGLGGLAPERRPEIASLGLRAVLAATLANLMSATLAGILIG</sequence>
<evidence type="ECO:0000259" key="2">
    <source>
        <dbReference type="Pfam" id="PF07662"/>
    </source>
</evidence>
<evidence type="ECO:0000259" key="3">
    <source>
        <dbReference type="Pfam" id="PF07670"/>
    </source>
</evidence>
<feature type="transmembrane region" description="Helical" evidence="1">
    <location>
        <begin position="69"/>
        <end position="92"/>
    </location>
</feature>
<gene>
    <name evidence="4" type="ORF">GCM10009821_29220</name>
</gene>
<name>A0ABN2WAW1_9ACTN</name>
<dbReference type="PANTHER" id="PTHR10590">
    <property type="entry name" value="SODIUM/NUCLEOSIDE COTRANSPORTER"/>
    <property type="match status" value="1"/>
</dbReference>
<feature type="transmembrane region" description="Helical" evidence="1">
    <location>
        <begin position="278"/>
        <end position="299"/>
    </location>
</feature>
<feature type="transmembrane region" description="Helical" evidence="1">
    <location>
        <begin position="239"/>
        <end position="266"/>
    </location>
</feature>
<keyword evidence="1" id="KW-0812">Transmembrane</keyword>
<dbReference type="InterPro" id="IPR011657">
    <property type="entry name" value="CNT_C_dom"/>
</dbReference>
<dbReference type="InterPro" id="IPR008276">
    <property type="entry name" value="C_nuclsd_transpt"/>
</dbReference>
<comment type="caution">
    <text evidence="4">The sequence shown here is derived from an EMBL/GenBank/DDBJ whole genome shotgun (WGS) entry which is preliminary data.</text>
</comment>
<evidence type="ECO:0000256" key="1">
    <source>
        <dbReference type="SAM" id="Phobius"/>
    </source>
</evidence>
<protein>
    <recommendedName>
        <fullName evidence="6">NupC/NupG family nucleoside CNT transporter</fullName>
    </recommendedName>
</protein>
<dbReference type="Pfam" id="PF07662">
    <property type="entry name" value="Nucleos_tra2_C"/>
    <property type="match status" value="1"/>
</dbReference>
<dbReference type="EMBL" id="BAAAPY010000017">
    <property type="protein sequence ID" value="GAA2085717.1"/>
    <property type="molecule type" value="Genomic_DNA"/>
</dbReference>
<evidence type="ECO:0000313" key="4">
    <source>
        <dbReference type="EMBL" id="GAA2085717.1"/>
    </source>
</evidence>
<evidence type="ECO:0000313" key="5">
    <source>
        <dbReference type="Proteomes" id="UP001501480"/>
    </source>
</evidence>
<feature type="transmembrane region" description="Helical" evidence="1">
    <location>
        <begin position="98"/>
        <end position="117"/>
    </location>
</feature>
<feature type="domain" description="Concentrative nucleoside transporter C-terminal" evidence="2">
    <location>
        <begin position="98"/>
        <end position="296"/>
    </location>
</feature>
<organism evidence="4 5">
    <name type="scientific">Aeromicrobium halocynthiae</name>
    <dbReference type="NCBI Taxonomy" id="560557"/>
    <lineage>
        <taxon>Bacteria</taxon>
        <taxon>Bacillati</taxon>
        <taxon>Actinomycetota</taxon>
        <taxon>Actinomycetes</taxon>
        <taxon>Propionibacteriales</taxon>
        <taxon>Nocardioidaceae</taxon>
        <taxon>Aeromicrobium</taxon>
    </lineage>
</organism>
<reference evidence="4 5" key="1">
    <citation type="journal article" date="2019" name="Int. J. Syst. Evol. Microbiol.">
        <title>The Global Catalogue of Microorganisms (GCM) 10K type strain sequencing project: providing services to taxonomists for standard genome sequencing and annotation.</title>
        <authorList>
            <consortium name="The Broad Institute Genomics Platform"/>
            <consortium name="The Broad Institute Genome Sequencing Center for Infectious Disease"/>
            <person name="Wu L."/>
            <person name="Ma J."/>
        </authorList>
    </citation>
    <scope>NUCLEOTIDE SEQUENCE [LARGE SCALE GENOMIC DNA]</scope>
    <source>
        <strain evidence="4 5">JCM 15749</strain>
    </source>
</reference>
<dbReference type="InterPro" id="IPR011642">
    <property type="entry name" value="Gate_dom"/>
</dbReference>
<feature type="transmembrane region" description="Helical" evidence="1">
    <location>
        <begin position="155"/>
        <end position="178"/>
    </location>
</feature>
<keyword evidence="1" id="KW-0472">Membrane</keyword>
<keyword evidence="5" id="KW-1185">Reference proteome</keyword>
<dbReference type="PANTHER" id="PTHR10590:SF4">
    <property type="entry name" value="SOLUTE CARRIER FAMILY 28 MEMBER 3"/>
    <property type="match status" value="1"/>
</dbReference>
<keyword evidence="1" id="KW-1133">Transmembrane helix</keyword>
<dbReference type="Pfam" id="PF07670">
    <property type="entry name" value="Gate"/>
    <property type="match status" value="1"/>
</dbReference>
<dbReference type="Proteomes" id="UP001501480">
    <property type="component" value="Unassembled WGS sequence"/>
</dbReference>
<evidence type="ECO:0008006" key="6">
    <source>
        <dbReference type="Google" id="ProtNLM"/>
    </source>
</evidence>
<feature type="domain" description="Nucleoside transporter/FeoB GTPase Gate" evidence="3">
    <location>
        <begin position="1"/>
        <end position="91"/>
    </location>
</feature>